<dbReference type="EMBL" id="JADEXP010000406">
    <property type="protein sequence ID" value="MBE9070286.1"/>
    <property type="molecule type" value="Genomic_DNA"/>
</dbReference>
<dbReference type="SUPFAM" id="SSF109604">
    <property type="entry name" value="HD-domain/PDEase-like"/>
    <property type="match status" value="1"/>
</dbReference>
<keyword evidence="2" id="KW-1185">Reference proteome</keyword>
<dbReference type="RefSeq" id="WP_193996163.1">
    <property type="nucleotide sequence ID" value="NZ_JADEXP010000406.1"/>
</dbReference>
<organism evidence="1 2">
    <name type="scientific">Leptolyngbya cf. ectocarpi LEGE 11479</name>
    <dbReference type="NCBI Taxonomy" id="1828722"/>
    <lineage>
        <taxon>Bacteria</taxon>
        <taxon>Bacillati</taxon>
        <taxon>Cyanobacteriota</taxon>
        <taxon>Cyanophyceae</taxon>
        <taxon>Leptolyngbyales</taxon>
        <taxon>Leptolyngbyaceae</taxon>
        <taxon>Leptolyngbya group</taxon>
        <taxon>Leptolyngbya</taxon>
    </lineage>
</organism>
<dbReference type="Gene3D" id="1.10.3210.10">
    <property type="entry name" value="Hypothetical protein af1432"/>
    <property type="match status" value="1"/>
</dbReference>
<sequence>MYSPKQTLIDTFIVYLQATYQTVFGHVQSHYVDCLGSTARLALETIAQSDALYHDLEHTILVASVGQEILQAKLACDVTEDVTLEDWLNFITALLCHDIGYCKGACSQDDCELGQYTTGVDDAAYVLLPFGTTDACLAQYHVDRSQQFVQEQFGHEPLIDVDRVRQIIDRTRFPALDHCVVSDVQDLANLGRAADLIGQFSDRNYLQKLPALFYEFEQNGTNKRLGYHQLADVHTGLSEFYWTCVHGYVEDAVSYLKHTPAGQQIVTELYANISKPEASKVPQANVPEASLV</sequence>
<evidence type="ECO:0000313" key="2">
    <source>
        <dbReference type="Proteomes" id="UP000615026"/>
    </source>
</evidence>
<proteinExistence type="predicted"/>
<evidence type="ECO:0000313" key="1">
    <source>
        <dbReference type="EMBL" id="MBE9070286.1"/>
    </source>
</evidence>
<gene>
    <name evidence="1" type="ORF">IQ260_26955</name>
</gene>
<dbReference type="Proteomes" id="UP000615026">
    <property type="component" value="Unassembled WGS sequence"/>
</dbReference>
<dbReference type="AlphaFoldDB" id="A0A928ZZH6"/>
<name>A0A928ZZH6_LEPEC</name>
<accession>A0A928ZZH6</accession>
<protein>
    <submittedName>
        <fullName evidence="1">Metal-dependent phosphohydrolase</fullName>
    </submittedName>
</protein>
<reference evidence="1" key="1">
    <citation type="submission" date="2020-10" db="EMBL/GenBank/DDBJ databases">
        <authorList>
            <person name="Castelo-Branco R."/>
            <person name="Eusebio N."/>
            <person name="Adriana R."/>
            <person name="Vieira A."/>
            <person name="Brugerolle De Fraissinette N."/>
            <person name="Rezende De Castro R."/>
            <person name="Schneider M.P."/>
            <person name="Vasconcelos V."/>
            <person name="Leao P.N."/>
        </authorList>
    </citation>
    <scope>NUCLEOTIDE SEQUENCE</scope>
    <source>
        <strain evidence="1">LEGE 11479</strain>
    </source>
</reference>
<comment type="caution">
    <text evidence="1">The sequence shown here is derived from an EMBL/GenBank/DDBJ whole genome shotgun (WGS) entry which is preliminary data.</text>
</comment>